<sequence>MLDNYYITILNHYKKRLGKRSLGIALLYINLLELSIFLAIGIFFLAFAKQMNITTMSLTKFWILFVVVALFIVFKNWMRYNGKKRNVLKAKSRTKTPSVILLWLLPLGGIILSIVFLQVLT</sequence>
<proteinExistence type="predicted"/>
<protein>
    <submittedName>
        <fullName evidence="2">Uncharacterized protein</fullName>
    </submittedName>
</protein>
<organism evidence="2 3">
    <name type="scientific">Winogradskyella marincola</name>
    <dbReference type="NCBI Taxonomy" id="3037795"/>
    <lineage>
        <taxon>Bacteria</taxon>
        <taxon>Pseudomonadati</taxon>
        <taxon>Bacteroidota</taxon>
        <taxon>Flavobacteriia</taxon>
        <taxon>Flavobacteriales</taxon>
        <taxon>Flavobacteriaceae</taxon>
        <taxon>Winogradskyella</taxon>
    </lineage>
</organism>
<keyword evidence="1" id="KW-0472">Membrane</keyword>
<feature type="transmembrane region" description="Helical" evidence="1">
    <location>
        <begin position="21"/>
        <end position="47"/>
    </location>
</feature>
<dbReference type="RefSeq" id="WP_278005577.1">
    <property type="nucleotide sequence ID" value="NZ_JARSBN010000004.1"/>
</dbReference>
<keyword evidence="3" id="KW-1185">Reference proteome</keyword>
<gene>
    <name evidence="2" type="ORF">P7122_09630</name>
</gene>
<evidence type="ECO:0000313" key="2">
    <source>
        <dbReference type="EMBL" id="MDG4716132.1"/>
    </source>
</evidence>
<evidence type="ECO:0000256" key="1">
    <source>
        <dbReference type="SAM" id="Phobius"/>
    </source>
</evidence>
<keyword evidence="1" id="KW-1133">Transmembrane helix</keyword>
<feature type="transmembrane region" description="Helical" evidence="1">
    <location>
        <begin position="99"/>
        <end position="120"/>
    </location>
</feature>
<name>A0ABT6G2I5_9FLAO</name>
<accession>A0ABT6G2I5</accession>
<dbReference type="EMBL" id="JARSBN010000004">
    <property type="protein sequence ID" value="MDG4716132.1"/>
    <property type="molecule type" value="Genomic_DNA"/>
</dbReference>
<keyword evidence="1" id="KW-0812">Transmembrane</keyword>
<evidence type="ECO:0000313" key="3">
    <source>
        <dbReference type="Proteomes" id="UP001529085"/>
    </source>
</evidence>
<feature type="transmembrane region" description="Helical" evidence="1">
    <location>
        <begin position="59"/>
        <end position="78"/>
    </location>
</feature>
<dbReference type="Proteomes" id="UP001529085">
    <property type="component" value="Unassembled WGS sequence"/>
</dbReference>
<reference evidence="2 3" key="1">
    <citation type="submission" date="2023-03" db="EMBL/GenBank/DDBJ databases">
        <title>Strain YYF002 represents a novel species in the genus Winogradskyella isolated from seawater.</title>
        <authorList>
            <person name="Fu Z.-Y."/>
        </authorList>
    </citation>
    <scope>NUCLEOTIDE SEQUENCE [LARGE SCALE GENOMIC DNA]</scope>
    <source>
        <strain evidence="2 3">YYF002</strain>
    </source>
</reference>
<comment type="caution">
    <text evidence="2">The sequence shown here is derived from an EMBL/GenBank/DDBJ whole genome shotgun (WGS) entry which is preliminary data.</text>
</comment>